<dbReference type="SUPFAM" id="SSF52129">
    <property type="entry name" value="Caspase-like"/>
    <property type="match status" value="1"/>
</dbReference>
<dbReference type="PROSITE" id="PS51318">
    <property type="entry name" value="TAT"/>
    <property type="match status" value="1"/>
</dbReference>
<dbReference type="GO" id="GO:0006508">
    <property type="term" value="P:proteolysis"/>
    <property type="evidence" value="ECO:0007669"/>
    <property type="project" value="InterPro"/>
</dbReference>
<feature type="domain" description="Peptidase C14 caspase" evidence="1">
    <location>
        <begin position="44"/>
        <end position="309"/>
    </location>
</feature>
<evidence type="ECO:0000313" key="4">
    <source>
        <dbReference type="Proteomes" id="UP000654482"/>
    </source>
</evidence>
<protein>
    <submittedName>
        <fullName evidence="3">Caspase family protein</fullName>
    </submittedName>
</protein>
<organism evidence="3 4">
    <name type="scientific">Lusitaniella coriacea LEGE 07157</name>
    <dbReference type="NCBI Taxonomy" id="945747"/>
    <lineage>
        <taxon>Bacteria</taxon>
        <taxon>Bacillati</taxon>
        <taxon>Cyanobacteriota</taxon>
        <taxon>Cyanophyceae</taxon>
        <taxon>Spirulinales</taxon>
        <taxon>Lusitaniellaceae</taxon>
        <taxon>Lusitaniella</taxon>
    </lineage>
</organism>
<dbReference type="PIRSF" id="PIRSF007398">
    <property type="entry name" value="Sll0148_caspase"/>
    <property type="match status" value="1"/>
</dbReference>
<proteinExistence type="predicted"/>
<sequence length="741" mass="81812">MSRIKRRHFLQFAGSALTAIGLSQLDLENQSLRYSKVLAQNVPRKLALLVGIDKYPNSSRFTALDGCVYDTKLQKALLMGRFGFQEEDIVILTDAQATREEILKTFKSHLIEQAQPGDVVVFHFSGHGSRVFDPNPISNDGRNSTFVPYNDRALTSQSVVDDITGHTLFLLRYILGQKTQNITFVLDSCHSGGGTRGNVRVRAARNKDENGDTYKLSAAEREYQQELLAELKMSPEDFQEKRKQNAAPGVVIASAQADQPAADYPFSGFVAGAFTYLLTQYLWQRTEDVERAIARVSNKVDRISAQDPYLDVAASSQDREKPVYFLEPQRTGADALVTAVRGNQATIWLGGMSRNSLYAIDEAILAPISDNEEVKTKVQITSRKGLEAQATVTDGTVKAGDLLQEYARMIPKDLQLKIGLDVSLGAEMVTAQTELKKMNRIQPIPAPTPNSTYSDNVHYILSRMTEEYRKLIQGSSLPPEGSICLFTPSLEVLPNSWDEPGESVASAVTRLDTKFQSLFAAHLVKTTLNAESSHLGIKATMRLEGQEDEIIAQSFTVRGEGRGEEVCDVKPCKSGASRGEQVQLGNVYQFLIENQGSSPLYIGIILIDPSRGVAVLFPNDFVDEGEDWDATKLEASRQLLIPDPEKDNFSLEANFRKAAEFLIVASKHPLSNALARVRNWARTDGMRRGIVSRGGNDAVNLVTDLVVDLGNSRGEDNDEAAFVVKQRVREMAALSIPFKVV</sequence>
<dbReference type="EMBL" id="JADEWZ010000001">
    <property type="protein sequence ID" value="MBE9114338.1"/>
    <property type="molecule type" value="Genomic_DNA"/>
</dbReference>
<dbReference type="InterPro" id="IPR029030">
    <property type="entry name" value="Caspase-like_dom_sf"/>
</dbReference>
<dbReference type="Pfam" id="PF14326">
    <property type="entry name" value="DUF4384"/>
    <property type="match status" value="1"/>
</dbReference>
<dbReference type="GO" id="GO:0004197">
    <property type="term" value="F:cysteine-type endopeptidase activity"/>
    <property type="evidence" value="ECO:0007669"/>
    <property type="project" value="InterPro"/>
</dbReference>
<evidence type="ECO:0000313" key="3">
    <source>
        <dbReference type="EMBL" id="MBE9114338.1"/>
    </source>
</evidence>
<dbReference type="InterPro" id="IPR006311">
    <property type="entry name" value="TAT_signal"/>
</dbReference>
<feature type="domain" description="DUF4384" evidence="2">
    <location>
        <begin position="595"/>
        <end position="669"/>
    </location>
</feature>
<dbReference type="Pfam" id="PF00656">
    <property type="entry name" value="Peptidase_C14"/>
    <property type="match status" value="1"/>
</dbReference>
<dbReference type="Proteomes" id="UP000654482">
    <property type="component" value="Unassembled WGS sequence"/>
</dbReference>
<dbReference type="InterPro" id="IPR011600">
    <property type="entry name" value="Pept_C14_caspase"/>
</dbReference>
<dbReference type="RefSeq" id="WP_194027423.1">
    <property type="nucleotide sequence ID" value="NZ_JADEWZ010000001.1"/>
</dbReference>
<dbReference type="PANTHER" id="PTHR48104:SF30">
    <property type="entry name" value="METACASPASE-1"/>
    <property type="match status" value="1"/>
</dbReference>
<accession>A0A8J7DL72</accession>
<reference evidence="3" key="1">
    <citation type="submission" date="2020-10" db="EMBL/GenBank/DDBJ databases">
        <authorList>
            <person name="Castelo-Branco R."/>
            <person name="Eusebio N."/>
            <person name="Adriana R."/>
            <person name="Vieira A."/>
            <person name="Brugerolle De Fraissinette N."/>
            <person name="Rezende De Castro R."/>
            <person name="Schneider M.P."/>
            <person name="Vasconcelos V."/>
            <person name="Leao P.N."/>
        </authorList>
    </citation>
    <scope>NUCLEOTIDE SEQUENCE</scope>
    <source>
        <strain evidence="3">LEGE 07157</strain>
    </source>
</reference>
<dbReference type="Gene3D" id="3.40.50.1460">
    <property type="match status" value="1"/>
</dbReference>
<keyword evidence="4" id="KW-1185">Reference proteome</keyword>
<gene>
    <name evidence="3" type="ORF">IQ249_00355</name>
</gene>
<dbReference type="InterPro" id="IPR011189">
    <property type="entry name" value="UCP_caspase_lke"/>
</dbReference>
<dbReference type="InterPro" id="IPR050452">
    <property type="entry name" value="Metacaspase"/>
</dbReference>
<evidence type="ECO:0000259" key="1">
    <source>
        <dbReference type="Pfam" id="PF00656"/>
    </source>
</evidence>
<comment type="caution">
    <text evidence="3">The sequence shown here is derived from an EMBL/GenBank/DDBJ whole genome shotgun (WGS) entry which is preliminary data.</text>
</comment>
<dbReference type="InterPro" id="IPR025493">
    <property type="entry name" value="DUF4384"/>
</dbReference>
<name>A0A8J7DL72_9CYAN</name>
<dbReference type="GO" id="GO:0005737">
    <property type="term" value="C:cytoplasm"/>
    <property type="evidence" value="ECO:0007669"/>
    <property type="project" value="TreeGrafter"/>
</dbReference>
<dbReference type="AlphaFoldDB" id="A0A8J7DL72"/>
<evidence type="ECO:0000259" key="2">
    <source>
        <dbReference type="Pfam" id="PF14326"/>
    </source>
</evidence>
<dbReference type="PANTHER" id="PTHR48104">
    <property type="entry name" value="METACASPASE-4"/>
    <property type="match status" value="1"/>
</dbReference>